<dbReference type="AlphaFoldDB" id="A0A4Y7KLS6"/>
<reference evidence="1 2" key="1">
    <citation type="journal article" date="2018" name="Science">
        <title>The opium poppy genome and morphinan production.</title>
        <authorList>
            <person name="Guo L."/>
            <person name="Winzer T."/>
            <person name="Yang X."/>
            <person name="Li Y."/>
            <person name="Ning Z."/>
            <person name="He Z."/>
            <person name="Teodor R."/>
            <person name="Lu Y."/>
            <person name="Bowser T.A."/>
            <person name="Graham I.A."/>
            <person name="Ye K."/>
        </authorList>
    </citation>
    <scope>NUCLEOTIDE SEQUENCE [LARGE SCALE GENOMIC DNA]</scope>
    <source>
        <strain evidence="2">cv. HN1</strain>
        <tissue evidence="1">Leaves</tissue>
    </source>
</reference>
<protein>
    <submittedName>
        <fullName evidence="1">Uncharacterized protein</fullName>
    </submittedName>
</protein>
<keyword evidence="2" id="KW-1185">Reference proteome</keyword>
<gene>
    <name evidence="1" type="ORF">C5167_048766</name>
</gene>
<name>A0A4Y7KLS6_PAPSO</name>
<evidence type="ECO:0000313" key="1">
    <source>
        <dbReference type="EMBL" id="RZC73290.1"/>
    </source>
</evidence>
<evidence type="ECO:0000313" key="2">
    <source>
        <dbReference type="Proteomes" id="UP000316621"/>
    </source>
</evidence>
<dbReference type="EMBL" id="CM010722">
    <property type="protein sequence ID" value="RZC73290.1"/>
    <property type="molecule type" value="Genomic_DNA"/>
</dbReference>
<sequence>FVNYWAQLTINFYEKLLVLGLKVEESREGNESEASRWIKTELLVQMQLILARYCAGGVGINLTKDSDNL</sequence>
<accession>A0A4Y7KLS6</accession>
<feature type="non-terminal residue" evidence="1">
    <location>
        <position position="1"/>
    </location>
</feature>
<organism evidence="1 2">
    <name type="scientific">Papaver somniferum</name>
    <name type="common">Opium poppy</name>
    <dbReference type="NCBI Taxonomy" id="3469"/>
    <lineage>
        <taxon>Eukaryota</taxon>
        <taxon>Viridiplantae</taxon>
        <taxon>Streptophyta</taxon>
        <taxon>Embryophyta</taxon>
        <taxon>Tracheophyta</taxon>
        <taxon>Spermatophyta</taxon>
        <taxon>Magnoliopsida</taxon>
        <taxon>Ranunculales</taxon>
        <taxon>Papaveraceae</taxon>
        <taxon>Papaveroideae</taxon>
        <taxon>Papaver</taxon>
    </lineage>
</organism>
<proteinExistence type="predicted"/>
<dbReference type="Gramene" id="RZC73290">
    <property type="protein sequence ID" value="RZC73290"/>
    <property type="gene ID" value="C5167_048766"/>
</dbReference>
<dbReference type="Proteomes" id="UP000316621">
    <property type="component" value="Chromosome 8"/>
</dbReference>